<dbReference type="OrthoDB" id="9816909at2"/>
<evidence type="ECO:0000313" key="3">
    <source>
        <dbReference type="Proteomes" id="UP000067626"/>
    </source>
</evidence>
<dbReference type="KEGG" id="ccro:CMC5_046490"/>
<sequence length="874" mass="94813">MSKHDVLDEHLAQQFLWRISIPDLIALKESRPKQFVAKVQVREAPAGEVRARWERVGRDCAELSQQVARTWDMAPGARQATATATMLGRVRRMGFDVIGMSAHPVEILRLWRLVARHHGALPRKGRKDGIHALSFVPIPTESPELPDLLVEAAIAGDEWLAFLLEQSLQDESPDRRYPEASERLAQVLDEGPSWGAQVIAGRLLFVFADIEVAIPALRRALRRPHAGVRTVAIEALLDRAPHALTDADVQWLLEDAVKHPPTPACGTRGLEMIDEYGRALITAVGQVRPVEGHRPLAVLADGGGVDVRGQRIGLDAGWAIRALAVGYPERAVMWIDRALYGARSWRRYDAVEAAGLLPEAMARPRLLEAAAGPGRYPVERAQALWVERFEEPCPVVPLAGLDVGLLTGEPSESLLSRLSLLRSGPDDARARMLEALVAEARETSLVSGAEVLSPLARETLSLLLFNLRDPAVSPRGPELPGSEEAWAELLLRHFGEAAFEGLAALAARGARVGADHEWLEVLAGLERKGLLTESWRERLRAIAREALLSPLYHGGTGPLYTLSCLGAPADLVEPLWRAAVERPQEDEPGAPRSALPYGAYWAAEALAKVKDAPALEARLGREAEAAMLAKDYRKLERIVRIGSHRGTEAALALGLRCLDGVDEDPASEDAALQCGYALQAVGRIDGAWVLAALRRPESLRFALATRLCRPEASPEVLEALKAALSSDARSGAAAAEAATALVALQLVTVDDARLDGILERAAPGARSLLAGLLLRMGAPLSRLRGHFRELLLGKDGAAAIGAYGILSTQEPDGLRSLLDEVWAEGPNAALRDWLGYDLGELNEIEHYWCHEDEEPSGDADEGLSADDEDELDLE</sequence>
<accession>A0A0K1EI09</accession>
<feature type="region of interest" description="Disordered" evidence="1">
    <location>
        <begin position="852"/>
        <end position="874"/>
    </location>
</feature>
<evidence type="ECO:0000313" key="2">
    <source>
        <dbReference type="EMBL" id="AKT40494.1"/>
    </source>
</evidence>
<dbReference type="EMBL" id="CP012159">
    <property type="protein sequence ID" value="AKT40494.1"/>
    <property type="molecule type" value="Genomic_DNA"/>
</dbReference>
<dbReference type="RefSeq" id="WP_050432423.1">
    <property type="nucleotide sequence ID" value="NZ_CP012159.1"/>
</dbReference>
<evidence type="ECO:0000256" key="1">
    <source>
        <dbReference type="SAM" id="MobiDB-lite"/>
    </source>
</evidence>
<dbReference type="Proteomes" id="UP000067626">
    <property type="component" value="Chromosome"/>
</dbReference>
<reference evidence="2 3" key="1">
    <citation type="submission" date="2015-07" db="EMBL/GenBank/DDBJ databases">
        <title>Genome analysis of myxobacterium Chondromyces crocatus Cm c5 reveals a high potential for natural compound synthesis and the genetic basis for the loss of fruiting body formation.</title>
        <authorList>
            <person name="Zaburannyi N."/>
            <person name="Bunk B."/>
            <person name="Maier J."/>
            <person name="Overmann J."/>
            <person name="Mueller R."/>
        </authorList>
    </citation>
    <scope>NUCLEOTIDE SEQUENCE [LARGE SCALE GENOMIC DNA]</scope>
    <source>
        <strain evidence="2 3">Cm c5</strain>
    </source>
</reference>
<keyword evidence="3" id="KW-1185">Reference proteome</keyword>
<organism evidence="2 3">
    <name type="scientific">Chondromyces crocatus</name>
    <dbReference type="NCBI Taxonomy" id="52"/>
    <lineage>
        <taxon>Bacteria</taxon>
        <taxon>Pseudomonadati</taxon>
        <taxon>Myxococcota</taxon>
        <taxon>Polyangia</taxon>
        <taxon>Polyangiales</taxon>
        <taxon>Polyangiaceae</taxon>
        <taxon>Chondromyces</taxon>
    </lineage>
</organism>
<proteinExistence type="predicted"/>
<name>A0A0K1EI09_CHOCO</name>
<protein>
    <submittedName>
        <fullName evidence="2">Uncharacterized protein</fullName>
    </submittedName>
</protein>
<gene>
    <name evidence="2" type="ORF">CMC5_046490</name>
</gene>
<dbReference type="AlphaFoldDB" id="A0A0K1EI09"/>